<dbReference type="PANTHER" id="PTHR31014">
    <property type="entry name" value="MITOCHONDRIAL TRANSLATION SYSTEM COMPONENT PET127-RELATED"/>
    <property type="match status" value="1"/>
</dbReference>
<organism evidence="2 3">
    <name type="scientific">Mortierella alpina</name>
    <name type="common">Oleaginous fungus</name>
    <name type="synonym">Mortierella renispora</name>
    <dbReference type="NCBI Taxonomy" id="64518"/>
    <lineage>
        <taxon>Eukaryota</taxon>
        <taxon>Fungi</taxon>
        <taxon>Fungi incertae sedis</taxon>
        <taxon>Mucoromycota</taxon>
        <taxon>Mortierellomycotina</taxon>
        <taxon>Mortierellomycetes</taxon>
        <taxon>Mortierellales</taxon>
        <taxon>Mortierellaceae</taxon>
        <taxon>Mortierella</taxon>
    </lineage>
</organism>
<sequence length="1170" mass="130972">MGAVAQCKQITAVTYASSVSTDTHSTCHHQPRPRPPFQQTGSMSRALGITRLAVPPSLSPRTPVASRYILACPCLYRTSFPPAHVPRTGSRSIATSSATFKRVSAMGSSRKATRSTSHGSDSSHSLSSVSKKPLERRPGKGAKSVGATGEPVHKKVQELLSDSTSRGSARPAYITAPSVSAKEMVQAIESSRHGAATKAAKGTEFVSALSTSGLPSDADPFGKAADPFANQLEVAIEASLRRPKAPTHTAGSAWKDSRHNRSNAPSSERQQLPDIQAQYLVGQARWESVKAKDVKIKNVTPENRPKVAVLEHGLDRVLFNPGVHWLQDPRSSVFNFDPYLRSICQPENFDYDALPAYRTSSLDKSLLKVATDNHGKYIGSTSSMTSILSQFYYLISGWKPLKTTHLSEAFSAQPKGFTRLSRSPTTIQLVYKGEGVYAIDSDKTFDSSTVLMQLGKSMEKMLTSTPEEFARFRKENSWKVSKTEREQPEAFNYISVDNFLLRSQLDCEDPRLPGKTFDLKTRAAVAIRLDVHNYELNQGYQLSKTHGYLESFEREYYDMMRSAFLKYSLQVRIGQMDGIFVAFHNTARIFGFQYISLDEMDSRLFGTSVMGEECFRNQLRLLNRALDEITKKYPKQDLKITVDTDETVQSMNIWVETMPLGAASSPRGSTVKLVFDENGAPEMQPGAELSLWQIVCYSNLNKVPVVGPFELNERATDDWELRYKIAELRKPHMMNEYRRMKAIQAEIMTDNAEKEAEMAAAAKGQSEGTASSPKTSAEIKAARAISKRDAMRNTLRRISEQGRIKEEDEERRQADKEFLVWEPKGYTKISDLAATTETETATSGIPATIGESAIQQPESISAKMVRRLKEAATNMTSPATASESASWNVPAPRSAETAQSSDVAYNRNIPVAVYYRRASDGKVIKLAMDDLSLVRKSISSPLEDKTELRRLQSLQKVHGELISSLTPFDDVRFKLLEIPVRYSNYAFLQRPELERVAHLMEQSQEVLSPETTDDELREKLFAETPRYRNKLHLEYFHKWIPKIATLSEDATPLKDMDDFLRIKDAEQLKRVANGLNITDKMIRNVTFAQGLEKEDGVKKTILSQIFYSEQVFTDDELKAMGYYPRIFDPAQVTSTRDILKGVGTKYRDNRAQKPRHEDARNEPTEPISSA</sequence>
<comment type="caution">
    <text evidence="2">The sequence shown here is derived from an EMBL/GenBank/DDBJ whole genome shotgun (WGS) entry which is preliminary data.</text>
</comment>
<evidence type="ECO:0000313" key="2">
    <source>
        <dbReference type="EMBL" id="KAG9321920.1"/>
    </source>
</evidence>
<evidence type="ECO:0000256" key="1">
    <source>
        <dbReference type="SAM" id="MobiDB-lite"/>
    </source>
</evidence>
<name>A0A9P8A203_MORAP</name>
<evidence type="ECO:0000313" key="3">
    <source>
        <dbReference type="Proteomes" id="UP000717515"/>
    </source>
</evidence>
<protein>
    <recommendedName>
        <fullName evidence="4">Pet127-domain-containing protein</fullName>
    </recommendedName>
</protein>
<evidence type="ECO:0008006" key="4">
    <source>
        <dbReference type="Google" id="ProtNLM"/>
    </source>
</evidence>
<feature type="region of interest" description="Disordered" evidence="1">
    <location>
        <begin position="100"/>
        <end position="153"/>
    </location>
</feature>
<feature type="region of interest" description="Disordered" evidence="1">
    <location>
        <begin position="21"/>
        <end position="41"/>
    </location>
</feature>
<dbReference type="GO" id="GO:0000964">
    <property type="term" value="P:mitochondrial RNA 5'-end processing"/>
    <property type="evidence" value="ECO:0007669"/>
    <property type="project" value="TreeGrafter"/>
</dbReference>
<dbReference type="PANTHER" id="PTHR31014:SF0">
    <property type="entry name" value="MITOCHONDRIAL TRANSLATION SYSTEM COMPONENT PET127-RELATED"/>
    <property type="match status" value="1"/>
</dbReference>
<dbReference type="EMBL" id="JAIFTL010000175">
    <property type="protein sequence ID" value="KAG9321920.1"/>
    <property type="molecule type" value="Genomic_DNA"/>
</dbReference>
<dbReference type="Pfam" id="PF08634">
    <property type="entry name" value="Pet127"/>
    <property type="match status" value="1"/>
</dbReference>
<feature type="compositionally biased region" description="Low complexity" evidence="1">
    <location>
        <begin position="115"/>
        <end position="130"/>
    </location>
</feature>
<dbReference type="AlphaFoldDB" id="A0A9P8A203"/>
<dbReference type="Proteomes" id="UP000717515">
    <property type="component" value="Unassembled WGS sequence"/>
</dbReference>
<dbReference type="GO" id="GO:0005740">
    <property type="term" value="C:mitochondrial envelope"/>
    <property type="evidence" value="ECO:0007669"/>
    <property type="project" value="TreeGrafter"/>
</dbReference>
<reference evidence="2" key="1">
    <citation type="submission" date="2021-07" db="EMBL/GenBank/DDBJ databases">
        <title>Draft genome of Mortierella alpina, strain LL118, isolated from an aspen leaf litter sample.</title>
        <authorList>
            <person name="Yang S."/>
            <person name="Vinatzer B.A."/>
        </authorList>
    </citation>
    <scope>NUCLEOTIDE SEQUENCE</scope>
    <source>
        <strain evidence="2">LL118</strain>
    </source>
</reference>
<dbReference type="InterPro" id="IPR013943">
    <property type="entry name" value="Pet127"/>
</dbReference>
<proteinExistence type="predicted"/>
<feature type="region of interest" description="Disordered" evidence="1">
    <location>
        <begin position="1143"/>
        <end position="1170"/>
    </location>
</feature>
<accession>A0A9P8A203</accession>
<feature type="region of interest" description="Disordered" evidence="1">
    <location>
        <begin position="240"/>
        <end position="272"/>
    </location>
</feature>
<feature type="compositionally biased region" description="Basic and acidic residues" evidence="1">
    <location>
        <begin position="1145"/>
        <end position="1163"/>
    </location>
</feature>
<gene>
    <name evidence="2" type="ORF">KVV02_004495</name>
</gene>